<reference evidence="6 7" key="1">
    <citation type="submission" date="2016-10" db="EMBL/GenBank/DDBJ databases">
        <title>Paenibacillus species isolates.</title>
        <authorList>
            <person name="Beno S.M."/>
        </authorList>
    </citation>
    <scope>NUCLEOTIDE SEQUENCE [LARGE SCALE GENOMIC DNA]</scope>
    <source>
        <strain evidence="6 7">FSL H7-0744</strain>
    </source>
</reference>
<dbReference type="CDD" id="cd00592">
    <property type="entry name" value="HTH_MerR-like"/>
    <property type="match status" value="1"/>
</dbReference>
<dbReference type="Proteomes" id="UP000187412">
    <property type="component" value="Unassembled WGS sequence"/>
</dbReference>
<sequence>MDYKIGQVSKILNIPVETLRYYEKLNIVHPIKDDKNNYRLYEPWDINFLTECKRHRSLDYSLSEIHNIMHCDNLEQYSKRIEEKQIDYNHKLKHYTLLMKKNEELGRDLLNIKNDLGAFHFTEQQNSYYLLHRYNYSYEEKDDFHGVLEAWLNYLPFVEILVEMQMNDIINRDVTNDHAWGFSIKKEYVEAFNIPLSDKVKYIENALCVTTVISVGEKGSFSLKLLDNALEFIRKEGYQLAGNVIGHILARVHESDGYHRYIKVWLPIE</sequence>
<keyword evidence="3" id="KW-0238">DNA-binding</keyword>
<evidence type="ECO:0000259" key="5">
    <source>
        <dbReference type="PROSITE" id="PS50937"/>
    </source>
</evidence>
<feature type="domain" description="HTH merR-type" evidence="5">
    <location>
        <begin position="1"/>
        <end position="71"/>
    </location>
</feature>
<dbReference type="InterPro" id="IPR009061">
    <property type="entry name" value="DNA-bd_dom_put_sf"/>
</dbReference>
<dbReference type="Gene3D" id="1.10.1660.10">
    <property type="match status" value="1"/>
</dbReference>
<keyword evidence="4" id="KW-0804">Transcription</keyword>
<keyword evidence="1" id="KW-0678">Repressor</keyword>
<dbReference type="EMBL" id="MPTB01000025">
    <property type="protein sequence ID" value="OMD45563.1"/>
    <property type="molecule type" value="Genomic_DNA"/>
</dbReference>
<dbReference type="SMART" id="SM00422">
    <property type="entry name" value="HTH_MERR"/>
    <property type="match status" value="1"/>
</dbReference>
<dbReference type="SUPFAM" id="SSF46955">
    <property type="entry name" value="Putative DNA-binding domain"/>
    <property type="match status" value="1"/>
</dbReference>
<proteinExistence type="predicted"/>
<organism evidence="6 7">
    <name type="scientific">Paenibacillus borealis</name>
    <dbReference type="NCBI Taxonomy" id="160799"/>
    <lineage>
        <taxon>Bacteria</taxon>
        <taxon>Bacillati</taxon>
        <taxon>Bacillota</taxon>
        <taxon>Bacilli</taxon>
        <taxon>Bacillales</taxon>
        <taxon>Paenibacillaceae</taxon>
        <taxon>Paenibacillus</taxon>
    </lineage>
</organism>
<name>A0ABX3H978_PAEBO</name>
<dbReference type="InterPro" id="IPR000551">
    <property type="entry name" value="MerR-type_HTH_dom"/>
</dbReference>
<dbReference type="PROSITE" id="PS50937">
    <property type="entry name" value="HTH_MERR_2"/>
    <property type="match status" value="1"/>
</dbReference>
<dbReference type="Pfam" id="PF13411">
    <property type="entry name" value="MerR_1"/>
    <property type="match status" value="1"/>
</dbReference>
<comment type="caution">
    <text evidence="6">The sequence shown here is derived from an EMBL/GenBank/DDBJ whole genome shotgun (WGS) entry which is preliminary data.</text>
</comment>
<dbReference type="PANTHER" id="PTHR30204:SF69">
    <property type="entry name" value="MERR-FAMILY TRANSCRIPTIONAL REGULATOR"/>
    <property type="match status" value="1"/>
</dbReference>
<evidence type="ECO:0000313" key="7">
    <source>
        <dbReference type="Proteomes" id="UP000187412"/>
    </source>
</evidence>
<accession>A0ABX3H978</accession>
<keyword evidence="2" id="KW-0805">Transcription regulation</keyword>
<dbReference type="PANTHER" id="PTHR30204">
    <property type="entry name" value="REDOX-CYCLING DRUG-SENSING TRANSCRIPTIONAL ACTIVATOR SOXR"/>
    <property type="match status" value="1"/>
</dbReference>
<gene>
    <name evidence="6" type="ORF">BSK56_19470</name>
</gene>
<evidence type="ECO:0000256" key="4">
    <source>
        <dbReference type="ARBA" id="ARBA00023163"/>
    </source>
</evidence>
<dbReference type="RefSeq" id="WP_052092003.1">
    <property type="nucleotide sequence ID" value="NZ_MPTB01000025.1"/>
</dbReference>
<evidence type="ECO:0000256" key="3">
    <source>
        <dbReference type="ARBA" id="ARBA00023125"/>
    </source>
</evidence>
<evidence type="ECO:0000313" key="6">
    <source>
        <dbReference type="EMBL" id="OMD45563.1"/>
    </source>
</evidence>
<evidence type="ECO:0000256" key="2">
    <source>
        <dbReference type="ARBA" id="ARBA00023015"/>
    </source>
</evidence>
<evidence type="ECO:0000256" key="1">
    <source>
        <dbReference type="ARBA" id="ARBA00022491"/>
    </source>
</evidence>
<protein>
    <recommendedName>
        <fullName evidence="5">HTH merR-type domain-containing protein</fullName>
    </recommendedName>
</protein>
<dbReference type="InterPro" id="IPR047057">
    <property type="entry name" value="MerR_fam"/>
</dbReference>
<keyword evidence="7" id="KW-1185">Reference proteome</keyword>